<evidence type="ECO:0000256" key="2">
    <source>
        <dbReference type="ARBA" id="ARBA00007553"/>
    </source>
</evidence>
<protein>
    <recommendedName>
        <fullName evidence="3">N-acetylmuramoyl-L-alanine amidase</fullName>
        <ecNumber evidence="3">3.5.1.28</ecNumber>
    </recommendedName>
</protein>
<dbReference type="PANTHER" id="PTHR30417:SF1">
    <property type="entry name" value="N-ACETYLMURAMOYL-L-ALANINE AMIDASE AMID"/>
    <property type="match status" value="1"/>
</dbReference>
<sequence>MTDPTDTIEKGIGRDPEAEWRPSPNIDRRGDTAPSLVILHYTGMPSADGALSWLCDPASKVSSHYFVFEDGRLIQSVDETMRAWHAGVSGWHAIRDVNAASIGIEIANPGHDHGYVDFPDAQILTVIALVRRIMARWQIPAEGVLAHSDVAPNRKIDPGERFPWARLADAGIGRYVPPVPIADGPVLALGDIGQPVARLQRNLASLGYPVEETASFDDYTQAVVAAFQRHFRPERVDGRADRSTIATLERLISE</sequence>
<dbReference type="EC" id="3.5.1.28" evidence="3"/>
<evidence type="ECO:0000256" key="3">
    <source>
        <dbReference type="ARBA" id="ARBA00011901"/>
    </source>
</evidence>
<dbReference type="SUPFAM" id="SSF55846">
    <property type="entry name" value="N-acetylmuramoyl-L-alanine amidase-like"/>
    <property type="match status" value="1"/>
</dbReference>
<comment type="catalytic activity">
    <reaction evidence="1">
        <text>Hydrolyzes the link between N-acetylmuramoyl residues and L-amino acid residues in certain cell-wall glycopeptides.</text>
        <dbReference type="EC" id="3.5.1.28"/>
    </reaction>
</comment>
<feature type="compositionally biased region" description="Basic and acidic residues" evidence="6">
    <location>
        <begin position="7"/>
        <end position="31"/>
    </location>
</feature>
<evidence type="ECO:0000313" key="8">
    <source>
        <dbReference type="EMBL" id="MDQ0314144.1"/>
    </source>
</evidence>
<dbReference type="InterPro" id="IPR036365">
    <property type="entry name" value="PGBD-like_sf"/>
</dbReference>
<organism evidence="8 9">
    <name type="scientific">Amorphus orientalis</name>
    <dbReference type="NCBI Taxonomy" id="649198"/>
    <lineage>
        <taxon>Bacteria</taxon>
        <taxon>Pseudomonadati</taxon>
        <taxon>Pseudomonadota</taxon>
        <taxon>Alphaproteobacteria</taxon>
        <taxon>Hyphomicrobiales</taxon>
        <taxon>Amorphaceae</taxon>
        <taxon>Amorphus</taxon>
    </lineage>
</organism>
<gene>
    <name evidence="8" type="ORF">J2S73_000581</name>
</gene>
<keyword evidence="5" id="KW-0961">Cell wall biogenesis/degradation</keyword>
<evidence type="ECO:0000256" key="6">
    <source>
        <dbReference type="SAM" id="MobiDB-lite"/>
    </source>
</evidence>
<dbReference type="Gene3D" id="3.40.80.10">
    <property type="entry name" value="Peptidoglycan recognition protein-like"/>
    <property type="match status" value="1"/>
</dbReference>
<dbReference type="InterPro" id="IPR051206">
    <property type="entry name" value="NAMLAA_amidase_2"/>
</dbReference>
<feature type="domain" description="N-acetylmuramoyl-L-alanine amidase" evidence="7">
    <location>
        <begin position="23"/>
        <end position="159"/>
    </location>
</feature>
<accession>A0AAE4ASN5</accession>
<dbReference type="GO" id="GO:0009254">
    <property type="term" value="P:peptidoglycan turnover"/>
    <property type="evidence" value="ECO:0007669"/>
    <property type="project" value="TreeGrafter"/>
</dbReference>
<dbReference type="InterPro" id="IPR036366">
    <property type="entry name" value="PGBDSf"/>
</dbReference>
<evidence type="ECO:0000256" key="5">
    <source>
        <dbReference type="ARBA" id="ARBA00023316"/>
    </source>
</evidence>
<dbReference type="SMART" id="SM00644">
    <property type="entry name" value="Ami_2"/>
    <property type="match status" value="1"/>
</dbReference>
<dbReference type="GO" id="GO:0009253">
    <property type="term" value="P:peptidoglycan catabolic process"/>
    <property type="evidence" value="ECO:0007669"/>
    <property type="project" value="InterPro"/>
</dbReference>
<dbReference type="InterPro" id="IPR002477">
    <property type="entry name" value="Peptidoglycan-bd-like"/>
</dbReference>
<evidence type="ECO:0000256" key="1">
    <source>
        <dbReference type="ARBA" id="ARBA00001561"/>
    </source>
</evidence>
<dbReference type="Gene3D" id="1.10.101.10">
    <property type="entry name" value="PGBD-like superfamily/PGBD"/>
    <property type="match status" value="1"/>
</dbReference>
<keyword evidence="4 8" id="KW-0378">Hydrolase</keyword>
<dbReference type="PANTHER" id="PTHR30417">
    <property type="entry name" value="N-ACETYLMURAMOYL-L-ALANINE AMIDASE AMID"/>
    <property type="match status" value="1"/>
</dbReference>
<comment type="similarity">
    <text evidence="2">Belongs to the N-acetylmuramoyl-L-alanine amidase 2 family.</text>
</comment>
<dbReference type="CDD" id="cd06583">
    <property type="entry name" value="PGRP"/>
    <property type="match status" value="1"/>
</dbReference>
<dbReference type="GO" id="GO:0071555">
    <property type="term" value="P:cell wall organization"/>
    <property type="evidence" value="ECO:0007669"/>
    <property type="project" value="UniProtKB-KW"/>
</dbReference>
<dbReference type="InterPro" id="IPR036505">
    <property type="entry name" value="Amidase/PGRP_sf"/>
</dbReference>
<dbReference type="EMBL" id="JAUSUL010000001">
    <property type="protein sequence ID" value="MDQ0314144.1"/>
    <property type="molecule type" value="Genomic_DNA"/>
</dbReference>
<dbReference type="Pfam" id="PF01510">
    <property type="entry name" value="Amidase_2"/>
    <property type="match status" value="1"/>
</dbReference>
<comment type="caution">
    <text evidence="8">The sequence shown here is derived from an EMBL/GenBank/DDBJ whole genome shotgun (WGS) entry which is preliminary data.</text>
</comment>
<proteinExistence type="inferred from homology"/>
<dbReference type="InterPro" id="IPR002502">
    <property type="entry name" value="Amidase_domain"/>
</dbReference>
<dbReference type="Pfam" id="PF01471">
    <property type="entry name" value="PG_binding_1"/>
    <property type="match status" value="1"/>
</dbReference>
<dbReference type="GO" id="GO:0008745">
    <property type="term" value="F:N-acetylmuramoyl-L-alanine amidase activity"/>
    <property type="evidence" value="ECO:0007669"/>
    <property type="project" value="UniProtKB-EC"/>
</dbReference>
<name>A0AAE4ASN5_9HYPH</name>
<dbReference type="Proteomes" id="UP001229244">
    <property type="component" value="Unassembled WGS sequence"/>
</dbReference>
<dbReference type="GO" id="GO:0019867">
    <property type="term" value="C:outer membrane"/>
    <property type="evidence" value="ECO:0007669"/>
    <property type="project" value="TreeGrafter"/>
</dbReference>
<dbReference type="SUPFAM" id="SSF47090">
    <property type="entry name" value="PGBD-like"/>
    <property type="match status" value="1"/>
</dbReference>
<keyword evidence="9" id="KW-1185">Reference proteome</keyword>
<dbReference type="AlphaFoldDB" id="A0AAE4ASN5"/>
<feature type="region of interest" description="Disordered" evidence="6">
    <location>
        <begin position="1"/>
        <end position="31"/>
    </location>
</feature>
<evidence type="ECO:0000259" key="7">
    <source>
        <dbReference type="SMART" id="SM00644"/>
    </source>
</evidence>
<evidence type="ECO:0000256" key="4">
    <source>
        <dbReference type="ARBA" id="ARBA00022801"/>
    </source>
</evidence>
<reference evidence="8" key="1">
    <citation type="submission" date="2023-07" db="EMBL/GenBank/DDBJ databases">
        <title>Genomic Encyclopedia of Type Strains, Phase IV (KMG-IV): sequencing the most valuable type-strain genomes for metagenomic binning, comparative biology and taxonomic classification.</title>
        <authorList>
            <person name="Goeker M."/>
        </authorList>
    </citation>
    <scope>NUCLEOTIDE SEQUENCE</scope>
    <source>
        <strain evidence="8">DSM 21202</strain>
    </source>
</reference>
<evidence type="ECO:0000313" key="9">
    <source>
        <dbReference type="Proteomes" id="UP001229244"/>
    </source>
</evidence>